<comment type="caution">
    <text evidence="10">The sequence shown here is derived from an EMBL/GenBank/DDBJ whole genome shotgun (WGS) entry which is preliminary data.</text>
</comment>
<keyword evidence="2" id="KW-0813">Transport</keyword>
<evidence type="ECO:0000256" key="3">
    <source>
        <dbReference type="ARBA" id="ARBA00022723"/>
    </source>
</evidence>
<dbReference type="InterPro" id="IPR002386">
    <property type="entry name" value="Amicyanin/Pseudoazurin"/>
</dbReference>
<feature type="signal peptide" evidence="8">
    <location>
        <begin position="1"/>
        <end position="36"/>
    </location>
</feature>
<name>A0A2U1V293_9PROT</name>
<dbReference type="EMBL" id="PDOA01000010">
    <property type="protein sequence ID" value="PWC28003.1"/>
    <property type="molecule type" value="Genomic_DNA"/>
</dbReference>
<keyword evidence="11" id="KW-1185">Reference proteome</keyword>
<keyword evidence="6 7" id="KW-0186">Copper</keyword>
<feature type="binding site" evidence="7">
    <location>
        <position position="126"/>
    </location>
    <ligand>
        <name>Cu cation</name>
        <dbReference type="ChEBI" id="CHEBI:23378"/>
    </ligand>
</feature>
<protein>
    <submittedName>
        <fullName evidence="10">Pseudoazurin</fullName>
    </submittedName>
</protein>
<keyword evidence="5" id="KW-0249">Electron transport</keyword>
<gene>
    <name evidence="10" type="ORF">CR165_15405</name>
</gene>
<dbReference type="Gene3D" id="2.60.40.420">
    <property type="entry name" value="Cupredoxins - blue copper proteins"/>
    <property type="match status" value="1"/>
</dbReference>
<keyword evidence="4" id="KW-0574">Periplasm</keyword>
<evidence type="ECO:0000256" key="1">
    <source>
        <dbReference type="ARBA" id="ARBA00004418"/>
    </source>
</evidence>
<dbReference type="InterPro" id="IPR001235">
    <property type="entry name" value="Copper_blue_Plastocyanin"/>
</dbReference>
<evidence type="ECO:0000256" key="2">
    <source>
        <dbReference type="ARBA" id="ARBA00022448"/>
    </source>
</evidence>
<dbReference type="PRINTS" id="PR00156">
    <property type="entry name" value="COPPERBLUE"/>
</dbReference>
<evidence type="ECO:0000313" key="10">
    <source>
        <dbReference type="EMBL" id="PWC28003.1"/>
    </source>
</evidence>
<evidence type="ECO:0000256" key="5">
    <source>
        <dbReference type="ARBA" id="ARBA00022982"/>
    </source>
</evidence>
<keyword evidence="8" id="KW-0732">Signal</keyword>
<dbReference type="GO" id="GO:0005507">
    <property type="term" value="F:copper ion binding"/>
    <property type="evidence" value="ECO:0007669"/>
    <property type="project" value="InterPro"/>
</dbReference>
<evidence type="ECO:0000259" key="9">
    <source>
        <dbReference type="Pfam" id="PF00127"/>
    </source>
</evidence>
<feature type="binding site" evidence="7">
    <location>
        <position position="80"/>
    </location>
    <ligand>
        <name>Cu cation</name>
        <dbReference type="ChEBI" id="CHEBI:23378"/>
    </ligand>
</feature>
<evidence type="ECO:0000256" key="6">
    <source>
        <dbReference type="ARBA" id="ARBA00023008"/>
    </source>
</evidence>
<reference evidence="11" key="1">
    <citation type="submission" date="2017-10" db="EMBL/GenBank/DDBJ databases">
        <authorList>
            <person name="Toshchakov S.V."/>
            <person name="Goeva M.A."/>
        </authorList>
    </citation>
    <scope>NUCLEOTIDE SEQUENCE [LARGE SCALE GENOMIC DNA]</scope>
    <source>
        <strain evidence="11">JR1/69-1-13</strain>
    </source>
</reference>
<feature type="binding site" evidence="7">
    <location>
        <position position="118"/>
    </location>
    <ligand>
        <name>Cu cation</name>
        <dbReference type="ChEBI" id="CHEBI:23378"/>
    </ligand>
</feature>
<evidence type="ECO:0000256" key="7">
    <source>
        <dbReference type="PIRSR" id="PIRSR602386-1"/>
    </source>
</evidence>
<dbReference type="PRINTS" id="PR00155">
    <property type="entry name" value="AMICYANIN"/>
</dbReference>
<dbReference type="PROSITE" id="PS00196">
    <property type="entry name" value="COPPER_BLUE"/>
    <property type="match status" value="1"/>
</dbReference>
<dbReference type="Proteomes" id="UP000245048">
    <property type="component" value="Unassembled WGS sequence"/>
</dbReference>
<feature type="domain" description="Blue (type 1) copper" evidence="9">
    <location>
        <begin position="53"/>
        <end position="132"/>
    </location>
</feature>
<dbReference type="AlphaFoldDB" id="A0A2U1V293"/>
<proteinExistence type="predicted"/>
<keyword evidence="3 7" id="KW-0479">Metal-binding</keyword>
<accession>A0A2U1V293</accession>
<dbReference type="OrthoDB" id="7510199at2"/>
<dbReference type="RefSeq" id="WP_109517867.1">
    <property type="nucleotide sequence ID" value="NZ_PDOA01000010.1"/>
</dbReference>
<evidence type="ECO:0000256" key="8">
    <source>
        <dbReference type="SAM" id="SignalP"/>
    </source>
</evidence>
<dbReference type="SUPFAM" id="SSF49503">
    <property type="entry name" value="Cupredoxins"/>
    <property type="match status" value="1"/>
</dbReference>
<dbReference type="InterPro" id="IPR028871">
    <property type="entry name" value="BlueCu_1_BS"/>
</dbReference>
<dbReference type="GO" id="GO:0042597">
    <property type="term" value="C:periplasmic space"/>
    <property type="evidence" value="ECO:0007669"/>
    <property type="project" value="UniProtKB-SubCell"/>
</dbReference>
<feature type="binding site" evidence="7">
    <location>
        <position position="121"/>
    </location>
    <ligand>
        <name>Cu cation</name>
        <dbReference type="ChEBI" id="CHEBI:23378"/>
    </ligand>
</feature>
<evidence type="ECO:0000313" key="11">
    <source>
        <dbReference type="Proteomes" id="UP000245048"/>
    </source>
</evidence>
<comment type="cofactor">
    <cofactor evidence="7">
        <name>Cu cation</name>
        <dbReference type="ChEBI" id="CHEBI:23378"/>
    </cofactor>
    <text evidence="7">Binds 1 copper ion per subunit.</text>
</comment>
<comment type="subcellular location">
    <subcellularLocation>
        <location evidence="1">Periplasm</location>
    </subcellularLocation>
</comment>
<dbReference type="Pfam" id="PF00127">
    <property type="entry name" value="Copper-bind"/>
    <property type="match status" value="1"/>
</dbReference>
<feature type="chain" id="PRO_5015787437" evidence="8">
    <location>
        <begin position="37"/>
        <end position="168"/>
    </location>
</feature>
<dbReference type="InterPro" id="IPR000923">
    <property type="entry name" value="BlueCu_1"/>
</dbReference>
<sequence length="168" mass="17447">MDLHDRHPAVLLRRDKTMMIRTTLVALLMMTGLASAAEPAATVRQLNRGPVAGDTFAYDPALVRVPVGGSVRFEPTDKGHNVAPIQSLWPAGAPPLTVPFNSEATVTFDRPGVYPVQCTPHTGLGMVALIVVGDADMTEFAAKAASAPGLAPKARAKLGVLAGAAGQS</sequence>
<dbReference type="GO" id="GO:0009055">
    <property type="term" value="F:electron transfer activity"/>
    <property type="evidence" value="ECO:0007669"/>
    <property type="project" value="InterPro"/>
</dbReference>
<evidence type="ECO:0000256" key="4">
    <source>
        <dbReference type="ARBA" id="ARBA00022764"/>
    </source>
</evidence>
<organism evidence="10 11">
    <name type="scientific">Teichococcus aestuarii</name>
    <dbReference type="NCBI Taxonomy" id="568898"/>
    <lineage>
        <taxon>Bacteria</taxon>
        <taxon>Pseudomonadati</taxon>
        <taxon>Pseudomonadota</taxon>
        <taxon>Alphaproteobacteria</taxon>
        <taxon>Acetobacterales</taxon>
        <taxon>Roseomonadaceae</taxon>
        <taxon>Roseomonas</taxon>
    </lineage>
</organism>
<dbReference type="InterPro" id="IPR008972">
    <property type="entry name" value="Cupredoxin"/>
</dbReference>